<dbReference type="AlphaFoldDB" id="A0A5N8W845"/>
<dbReference type="Proteomes" id="UP000326979">
    <property type="component" value="Unassembled WGS sequence"/>
</dbReference>
<evidence type="ECO:0000313" key="2">
    <source>
        <dbReference type="Proteomes" id="UP000326979"/>
    </source>
</evidence>
<sequence length="84" mass="8905">MDNQEEVQTAGGADPDVLRILALDKQDDVTAWTDRGGAAPGPFAVTETGLLDELADVPRYAMLLATTTGRVSSVRLARSTMASR</sequence>
<proteinExistence type="predicted"/>
<dbReference type="EMBL" id="VJZE01000230">
    <property type="protein sequence ID" value="MPY43499.1"/>
    <property type="molecule type" value="Genomic_DNA"/>
</dbReference>
<comment type="caution">
    <text evidence="1">The sequence shown here is derived from an EMBL/GenBank/DDBJ whole genome shotgun (WGS) entry which is preliminary data.</text>
</comment>
<dbReference type="RefSeq" id="WP_152788465.1">
    <property type="nucleotide sequence ID" value="NZ_BAABEQ010000003.1"/>
</dbReference>
<keyword evidence="2" id="KW-1185">Reference proteome</keyword>
<organism evidence="1 2">
    <name type="scientific">Streptomyces phyllanthi</name>
    <dbReference type="NCBI Taxonomy" id="1803180"/>
    <lineage>
        <taxon>Bacteria</taxon>
        <taxon>Bacillati</taxon>
        <taxon>Actinomycetota</taxon>
        <taxon>Actinomycetes</taxon>
        <taxon>Kitasatosporales</taxon>
        <taxon>Streptomycetaceae</taxon>
        <taxon>Streptomyces</taxon>
    </lineage>
</organism>
<evidence type="ECO:0000313" key="1">
    <source>
        <dbReference type="EMBL" id="MPY43499.1"/>
    </source>
</evidence>
<name>A0A5N8W845_9ACTN</name>
<protein>
    <submittedName>
        <fullName evidence="1">Uncharacterized protein</fullName>
    </submittedName>
</protein>
<accession>A0A5N8W845</accession>
<dbReference type="OrthoDB" id="4182604at2"/>
<reference evidence="1 2" key="1">
    <citation type="submission" date="2019-07" db="EMBL/GenBank/DDBJ databases">
        <title>New species of Amycolatopsis and Streptomyces.</title>
        <authorList>
            <person name="Duangmal K."/>
            <person name="Teo W.F.A."/>
            <person name="Lipun K."/>
        </authorList>
    </citation>
    <scope>NUCLEOTIDE SEQUENCE [LARGE SCALE GENOMIC DNA]</scope>
    <source>
        <strain evidence="1 2">TISTR 2346</strain>
    </source>
</reference>
<gene>
    <name evidence="1" type="ORF">FNH04_27395</name>
</gene>